<protein>
    <recommendedName>
        <fullName evidence="4 12">Biotin carboxylase</fullName>
        <ecNumber evidence="4 12">6.3.4.14</ecNumber>
    </recommendedName>
    <alternativeName>
        <fullName evidence="12">Acetyl-coenzyme A carboxylase biotin carboxylase subunit A</fullName>
    </alternativeName>
</protein>
<sequence>MFKKILIANRGEIALRVIRTCREMGIKTVAVYSTADAESLHVRFADEAVCIGPPPSNLSYLKISNIIAAAEITNADAIHPGYGFLAENAKFSKICAEHDIKFIGASPEMIDKMGDKATAKATMRAAGVPCVPGSEGILESFEQAEKIAEDMGYPVMLKATAGGGGKGMRAVWKKEDLKKAWDSARQEAGAAFGNDGMYMEKLIEEPRHIEIQVVGDSSGKACHLSERDCSVQRRHQKLTEETPSPFMTDKLRKQMGDAAVKAAEYIQYEGAGTVEFLVDKHRSFYFMEMNTRIQVEHPITEQVIDYDLIREQILVAAGVPISGKNYTPQLHSIECRINAEDPYNDFRPSPGKITNLHAPGGHGVRIDTHVYSGYVIPPNYDSMIAKLITTAQTREEAISKMKRALDEFVIEGVKTTIPFHRQLMDEPDYVAGNYTTKFMETFKMKPIE</sequence>
<dbReference type="PROSITE" id="PS50979">
    <property type="entry name" value="BC"/>
    <property type="match status" value="1"/>
</dbReference>
<keyword evidence="12" id="KW-0444">Lipid biosynthesis</keyword>
<evidence type="ECO:0000256" key="7">
    <source>
        <dbReference type="ARBA" id="ARBA00022741"/>
    </source>
</evidence>
<dbReference type="InterPro" id="IPR011054">
    <property type="entry name" value="Rudment_hybrid_motif"/>
</dbReference>
<evidence type="ECO:0000313" key="16">
    <source>
        <dbReference type="Proteomes" id="UP000703674"/>
    </source>
</evidence>
<organism evidence="15 16">
    <name type="scientific">Salinimicrobium oceani</name>
    <dbReference type="NCBI Taxonomy" id="2722702"/>
    <lineage>
        <taxon>Bacteria</taxon>
        <taxon>Pseudomonadati</taxon>
        <taxon>Bacteroidota</taxon>
        <taxon>Flavobacteriia</taxon>
        <taxon>Flavobacteriales</taxon>
        <taxon>Flavobacteriaceae</taxon>
        <taxon>Salinimicrobium</taxon>
    </lineage>
</organism>
<dbReference type="PANTHER" id="PTHR48095">
    <property type="entry name" value="PYRUVATE CARBOXYLASE SUBUNIT A"/>
    <property type="match status" value="1"/>
</dbReference>
<dbReference type="Pfam" id="PF02785">
    <property type="entry name" value="Biotin_carb_C"/>
    <property type="match status" value="1"/>
</dbReference>
<evidence type="ECO:0000256" key="12">
    <source>
        <dbReference type="RuleBase" id="RU365063"/>
    </source>
</evidence>
<evidence type="ECO:0000256" key="6">
    <source>
        <dbReference type="ARBA" id="ARBA00022723"/>
    </source>
</evidence>
<accession>A0ABX1D3C2</accession>
<dbReference type="InterPro" id="IPR016185">
    <property type="entry name" value="PreATP-grasp_dom_sf"/>
</dbReference>
<evidence type="ECO:0000259" key="14">
    <source>
        <dbReference type="PROSITE" id="PS50979"/>
    </source>
</evidence>
<keyword evidence="7 11" id="KW-0547">Nucleotide-binding</keyword>
<keyword evidence="12" id="KW-0443">Lipid metabolism</keyword>
<dbReference type="PROSITE" id="PS00867">
    <property type="entry name" value="CPSASE_2"/>
    <property type="match status" value="1"/>
</dbReference>
<evidence type="ECO:0000256" key="4">
    <source>
        <dbReference type="ARBA" id="ARBA00013263"/>
    </source>
</evidence>
<evidence type="ECO:0000256" key="5">
    <source>
        <dbReference type="ARBA" id="ARBA00022598"/>
    </source>
</evidence>
<keyword evidence="5 12" id="KW-0436">Ligase</keyword>
<evidence type="ECO:0000256" key="2">
    <source>
        <dbReference type="ARBA" id="ARBA00004956"/>
    </source>
</evidence>
<evidence type="ECO:0000256" key="3">
    <source>
        <dbReference type="ARBA" id="ARBA00011750"/>
    </source>
</evidence>
<dbReference type="PROSITE" id="PS50975">
    <property type="entry name" value="ATP_GRASP"/>
    <property type="match status" value="1"/>
</dbReference>
<dbReference type="InterPro" id="IPR005482">
    <property type="entry name" value="Biotin_COase_C"/>
</dbReference>
<dbReference type="Pfam" id="PF00289">
    <property type="entry name" value="Biotin_carb_N"/>
    <property type="match status" value="1"/>
</dbReference>
<comment type="pathway">
    <text evidence="2 12">Lipid metabolism; malonyl-CoA biosynthesis; malonyl-CoA from acetyl-CoA: step 1/1.</text>
</comment>
<comment type="subunit">
    <text evidence="3 12">Acetyl-CoA carboxylase is a heterohexamer of biotin carboxyl carrier protein, biotin carboxylase and the two subunits of carboxyl transferase in a 2:2 complex.</text>
</comment>
<dbReference type="SMART" id="SM00878">
    <property type="entry name" value="Biotin_carb_C"/>
    <property type="match status" value="1"/>
</dbReference>
<keyword evidence="16" id="KW-1185">Reference proteome</keyword>
<evidence type="ECO:0000256" key="8">
    <source>
        <dbReference type="ARBA" id="ARBA00022840"/>
    </source>
</evidence>
<evidence type="ECO:0000256" key="10">
    <source>
        <dbReference type="ARBA" id="ARBA00048600"/>
    </source>
</evidence>
<dbReference type="RefSeq" id="WP_168138943.1">
    <property type="nucleotide sequence ID" value="NZ_JAAVJR010000008.1"/>
</dbReference>
<keyword evidence="12" id="KW-0276">Fatty acid metabolism</keyword>
<reference evidence="15 16" key="1">
    <citation type="submission" date="2020-03" db="EMBL/GenBank/DDBJ databases">
        <title>Salinimicrobium sp. nov, isolated from SCS.</title>
        <authorList>
            <person name="Cao W.R."/>
        </authorList>
    </citation>
    <scope>NUCLEOTIDE SEQUENCE [LARGE SCALE GENOMIC DNA]</scope>
    <source>
        <strain evidence="16">J15B91</strain>
    </source>
</reference>
<proteinExistence type="predicted"/>
<feature type="domain" description="ATP-grasp" evidence="13">
    <location>
        <begin position="120"/>
        <end position="317"/>
    </location>
</feature>
<name>A0ABX1D3C2_9FLAO</name>
<evidence type="ECO:0000313" key="15">
    <source>
        <dbReference type="EMBL" id="NJW53837.1"/>
    </source>
</evidence>
<dbReference type="PANTHER" id="PTHR48095:SF2">
    <property type="entry name" value="BIOTIN CARBOXYLASE, CHLOROPLASTIC"/>
    <property type="match status" value="1"/>
</dbReference>
<dbReference type="SUPFAM" id="SSF51246">
    <property type="entry name" value="Rudiment single hybrid motif"/>
    <property type="match status" value="1"/>
</dbReference>
<keyword evidence="12" id="KW-0275">Fatty acid biosynthesis</keyword>
<evidence type="ECO:0000256" key="9">
    <source>
        <dbReference type="ARBA" id="ARBA00022842"/>
    </source>
</evidence>
<gene>
    <name evidence="15" type="primary">accC</name>
    <name evidence="15" type="ORF">HC175_13005</name>
</gene>
<dbReference type="InterPro" id="IPR004549">
    <property type="entry name" value="Acetyl_CoA_COase_biotin_COase"/>
</dbReference>
<dbReference type="EC" id="6.3.4.14" evidence="4 12"/>
<keyword evidence="12" id="KW-0092">Biotin</keyword>
<dbReference type="Gene3D" id="3.30.470.20">
    <property type="entry name" value="ATP-grasp fold, B domain"/>
    <property type="match status" value="1"/>
</dbReference>
<dbReference type="NCBIfam" id="TIGR00514">
    <property type="entry name" value="accC"/>
    <property type="match status" value="1"/>
</dbReference>
<dbReference type="Proteomes" id="UP000703674">
    <property type="component" value="Unassembled WGS sequence"/>
</dbReference>
<keyword evidence="6" id="KW-0479">Metal-binding</keyword>
<feature type="domain" description="Biotin carboxylation" evidence="14">
    <location>
        <begin position="1"/>
        <end position="444"/>
    </location>
</feature>
<dbReference type="InterPro" id="IPR005481">
    <property type="entry name" value="BC-like_N"/>
</dbReference>
<dbReference type="InterPro" id="IPR011764">
    <property type="entry name" value="Biotin_carboxylation_dom"/>
</dbReference>
<dbReference type="EMBL" id="JAAVJR010000008">
    <property type="protein sequence ID" value="NJW53837.1"/>
    <property type="molecule type" value="Genomic_DNA"/>
</dbReference>
<comment type="catalytic activity">
    <reaction evidence="10 12">
        <text>N(6)-biotinyl-L-lysyl-[protein] + hydrogencarbonate + ATP = N(6)-carboxybiotinyl-L-lysyl-[protein] + ADP + phosphate + H(+)</text>
        <dbReference type="Rhea" id="RHEA:13501"/>
        <dbReference type="Rhea" id="RHEA-COMP:10505"/>
        <dbReference type="Rhea" id="RHEA-COMP:10506"/>
        <dbReference type="ChEBI" id="CHEBI:15378"/>
        <dbReference type="ChEBI" id="CHEBI:17544"/>
        <dbReference type="ChEBI" id="CHEBI:30616"/>
        <dbReference type="ChEBI" id="CHEBI:43474"/>
        <dbReference type="ChEBI" id="CHEBI:83144"/>
        <dbReference type="ChEBI" id="CHEBI:83145"/>
        <dbReference type="ChEBI" id="CHEBI:456216"/>
        <dbReference type="EC" id="6.3.4.14"/>
    </reaction>
</comment>
<evidence type="ECO:0000256" key="1">
    <source>
        <dbReference type="ARBA" id="ARBA00003761"/>
    </source>
</evidence>
<evidence type="ECO:0000259" key="13">
    <source>
        <dbReference type="PROSITE" id="PS50975"/>
    </source>
</evidence>
<keyword evidence="9" id="KW-0460">Magnesium</keyword>
<comment type="function">
    <text evidence="1 12">This protein is a component of the acetyl coenzyme A carboxylase complex; first, biotin carboxylase catalyzes the carboxylation of the carrier protein and then the transcarboxylase transfers the carboxyl group to form malonyl-CoA.</text>
</comment>
<dbReference type="SUPFAM" id="SSF56059">
    <property type="entry name" value="Glutathione synthetase ATP-binding domain-like"/>
    <property type="match status" value="1"/>
</dbReference>
<dbReference type="InterPro" id="IPR005479">
    <property type="entry name" value="CPAse_ATP-bd"/>
</dbReference>
<dbReference type="PROSITE" id="PS00866">
    <property type="entry name" value="CPSASE_1"/>
    <property type="match status" value="1"/>
</dbReference>
<dbReference type="SUPFAM" id="SSF52440">
    <property type="entry name" value="PreATP-grasp domain"/>
    <property type="match status" value="1"/>
</dbReference>
<keyword evidence="8 11" id="KW-0067">ATP-binding</keyword>
<dbReference type="InterPro" id="IPR011761">
    <property type="entry name" value="ATP-grasp"/>
</dbReference>
<comment type="caution">
    <text evidence="15">The sequence shown here is derived from an EMBL/GenBank/DDBJ whole genome shotgun (WGS) entry which is preliminary data.</text>
</comment>
<evidence type="ECO:0000256" key="11">
    <source>
        <dbReference type="PROSITE-ProRule" id="PRU00409"/>
    </source>
</evidence>
<dbReference type="InterPro" id="IPR051602">
    <property type="entry name" value="ACC_Biotin_Carboxylase"/>
</dbReference>
<dbReference type="GO" id="GO:0004075">
    <property type="term" value="F:biotin carboxylase activity"/>
    <property type="evidence" value="ECO:0007669"/>
    <property type="project" value="UniProtKB-EC"/>
</dbReference>
<dbReference type="Pfam" id="PF02786">
    <property type="entry name" value="CPSase_L_D2"/>
    <property type="match status" value="1"/>
</dbReference>
<dbReference type="NCBIfam" id="NF006367">
    <property type="entry name" value="PRK08591.1"/>
    <property type="match status" value="1"/>
</dbReference>